<dbReference type="EMBL" id="JACBXS010000033">
    <property type="protein sequence ID" value="NYS26108.1"/>
    <property type="molecule type" value="Genomic_DNA"/>
</dbReference>
<evidence type="ECO:0000313" key="2">
    <source>
        <dbReference type="Proteomes" id="UP000529417"/>
    </source>
</evidence>
<comment type="caution">
    <text evidence="1">The sequence shown here is derived from an EMBL/GenBank/DDBJ whole genome shotgun (WGS) entry which is preliminary data.</text>
</comment>
<dbReference type="InterPro" id="IPR035709">
    <property type="entry name" value="YoaB-like"/>
</dbReference>
<sequence>MSIQKTGRIGGQGPKIFLGSAAGEIASVCLTAPDNSADFTGQTRDILAVVDELLAEMGSSHDSIVAVQLWLADMGDWPAFVPIWNAWIDPAAPPGLSVVEMAASRRDSLLEIRAWAMRSPQTA</sequence>
<accession>A0A7Z0L1U9</accession>
<dbReference type="PANTHER" id="PTHR47328">
    <property type="match status" value="1"/>
</dbReference>
<gene>
    <name evidence="1" type="ORF">HUK65_14030</name>
</gene>
<protein>
    <recommendedName>
        <fullName evidence="3">Enamine deaminase RidA (YjgF/YER057c/UK114 family)</fullName>
    </recommendedName>
</protein>
<dbReference type="InterPro" id="IPR006175">
    <property type="entry name" value="YjgF/YER057c/UK114"/>
</dbReference>
<organism evidence="1 2">
    <name type="scientific">Rhabdonatronobacter sediminivivens</name>
    <dbReference type="NCBI Taxonomy" id="2743469"/>
    <lineage>
        <taxon>Bacteria</taxon>
        <taxon>Pseudomonadati</taxon>
        <taxon>Pseudomonadota</taxon>
        <taxon>Alphaproteobacteria</taxon>
        <taxon>Rhodobacterales</taxon>
        <taxon>Paracoccaceae</taxon>
        <taxon>Rhabdonatronobacter</taxon>
    </lineage>
</organism>
<evidence type="ECO:0008006" key="3">
    <source>
        <dbReference type="Google" id="ProtNLM"/>
    </source>
</evidence>
<dbReference type="Gene3D" id="3.30.1330.40">
    <property type="entry name" value="RutC-like"/>
    <property type="match status" value="1"/>
</dbReference>
<keyword evidence="2" id="KW-1185">Reference proteome</keyword>
<reference evidence="1 2" key="1">
    <citation type="journal article" date="2000" name="Arch. Microbiol.">
        <title>Rhodobaca bogoriensis gen. nov. and sp. nov., an alkaliphilic purple nonsulfur bacterium from African Rift Valley soda lakes.</title>
        <authorList>
            <person name="Milford A.D."/>
            <person name="Achenbach L.A."/>
            <person name="Jung D.O."/>
            <person name="Madigan M.T."/>
        </authorList>
    </citation>
    <scope>NUCLEOTIDE SEQUENCE [LARGE SCALE GENOMIC DNA]</scope>
    <source>
        <strain evidence="1 2">2376</strain>
    </source>
</reference>
<dbReference type="SUPFAM" id="SSF55298">
    <property type="entry name" value="YjgF-like"/>
    <property type="match status" value="1"/>
</dbReference>
<dbReference type="AlphaFoldDB" id="A0A7Z0L1U9"/>
<evidence type="ECO:0000313" key="1">
    <source>
        <dbReference type="EMBL" id="NYS26108.1"/>
    </source>
</evidence>
<dbReference type="RefSeq" id="WP_179906905.1">
    <property type="nucleotide sequence ID" value="NZ_JACBXS010000033.1"/>
</dbReference>
<dbReference type="InterPro" id="IPR035959">
    <property type="entry name" value="RutC-like_sf"/>
</dbReference>
<dbReference type="Pfam" id="PF01042">
    <property type="entry name" value="Ribonuc_L-PSP"/>
    <property type="match status" value="1"/>
</dbReference>
<dbReference type="PANTHER" id="PTHR47328:SF1">
    <property type="entry name" value="RUTC FAMILY PROTEIN YOAB"/>
    <property type="match status" value="1"/>
</dbReference>
<proteinExistence type="predicted"/>
<dbReference type="Proteomes" id="UP000529417">
    <property type="component" value="Unassembled WGS sequence"/>
</dbReference>
<name>A0A7Z0L1U9_9RHOB</name>